<name>A0A7G5IJB9_9SPHN</name>
<evidence type="ECO:0000313" key="2">
    <source>
        <dbReference type="Proteomes" id="UP000515292"/>
    </source>
</evidence>
<evidence type="ECO:0008006" key="3">
    <source>
        <dbReference type="Google" id="ProtNLM"/>
    </source>
</evidence>
<organism evidence="1 2">
    <name type="scientific">Sandaracinobacteroides saxicola</name>
    <dbReference type="NCBI Taxonomy" id="2759707"/>
    <lineage>
        <taxon>Bacteria</taxon>
        <taxon>Pseudomonadati</taxon>
        <taxon>Pseudomonadota</taxon>
        <taxon>Alphaproteobacteria</taxon>
        <taxon>Sphingomonadales</taxon>
        <taxon>Sphingosinicellaceae</taxon>
        <taxon>Sandaracinobacteroides</taxon>
    </lineage>
</organism>
<dbReference type="EMBL" id="CP059851">
    <property type="protein sequence ID" value="QMW23461.1"/>
    <property type="molecule type" value="Genomic_DNA"/>
</dbReference>
<gene>
    <name evidence="1" type="ORF">H3309_02860</name>
</gene>
<reference evidence="1 2" key="1">
    <citation type="submission" date="2020-07" db="EMBL/GenBank/DDBJ databases">
        <title>Complete genome sequence for Sandaracinobacter sp. M6.</title>
        <authorList>
            <person name="Tang Y."/>
            <person name="Liu Q."/>
            <person name="Guo Z."/>
            <person name="Lei P."/>
            <person name="Huang B."/>
        </authorList>
    </citation>
    <scope>NUCLEOTIDE SEQUENCE [LARGE SCALE GENOMIC DNA]</scope>
    <source>
        <strain evidence="1 2">M6</strain>
    </source>
</reference>
<proteinExistence type="predicted"/>
<dbReference type="InterPro" id="IPR012334">
    <property type="entry name" value="Pectin_lyas_fold"/>
</dbReference>
<dbReference type="InterPro" id="IPR011050">
    <property type="entry name" value="Pectin_lyase_fold/virulence"/>
</dbReference>
<dbReference type="Gene3D" id="2.160.20.10">
    <property type="entry name" value="Single-stranded right-handed beta-helix, Pectin lyase-like"/>
    <property type="match status" value="1"/>
</dbReference>
<dbReference type="KEGG" id="sand:H3309_02860"/>
<keyword evidence="2" id="KW-1185">Reference proteome</keyword>
<protein>
    <recommendedName>
        <fullName evidence="3">Right handed beta helix domain-containing protein</fullName>
    </recommendedName>
</protein>
<dbReference type="SUPFAM" id="SSF51126">
    <property type="entry name" value="Pectin lyase-like"/>
    <property type="match status" value="1"/>
</dbReference>
<evidence type="ECO:0000313" key="1">
    <source>
        <dbReference type="EMBL" id="QMW23461.1"/>
    </source>
</evidence>
<dbReference type="AlphaFoldDB" id="A0A7G5IJB9"/>
<accession>A0A7G5IJB9</accession>
<dbReference type="Proteomes" id="UP000515292">
    <property type="component" value="Chromosome"/>
</dbReference>
<dbReference type="RefSeq" id="WP_182297284.1">
    <property type="nucleotide sequence ID" value="NZ_CP059851.1"/>
</dbReference>
<sequence length="402" mass="43259">MMTTPLTATTVFQASSSAQIISLLRTITQPADIVLAPGNYGMLNLQNINPAAPVRIRSADANRRAVFTDMVIRDSSRLRFEAIEVRHILQPGEGNTTAGAVVRGGRDIHFVSCTFTGSVNNDPNDDGLMLRFMRTTGGLVMNSSFREARMALLIDDVSAFTFASNRVSVAREGLNLTGVRGVVIDANHFSDIRPNLALGDHSDAIQVYAGAIPMASRHITVSNNAMKLTSHQAQGFFVRNETGDPAFNHSDITVINNLYFGTMRSAFSLANVDRGLIARNTAVSSPDVVHEPGILARNSTGITIERNIAPHFLNIASTPTMRNNVDLADVRNPGGASPAAQFVGNIGISLTRVEDFNVRSGSQSAGLGAGFTPVRNIGSVPLAEVDARYRERLTELSRLSRL</sequence>